<dbReference type="PANTHER" id="PTHR30441">
    <property type="entry name" value="DUF748 DOMAIN-CONTAINING PROTEIN"/>
    <property type="match status" value="1"/>
</dbReference>
<dbReference type="AlphaFoldDB" id="A0A5M6DD96"/>
<dbReference type="Proteomes" id="UP000323426">
    <property type="component" value="Unassembled WGS sequence"/>
</dbReference>
<evidence type="ECO:0000256" key="1">
    <source>
        <dbReference type="SAM" id="MobiDB-lite"/>
    </source>
</evidence>
<feature type="region of interest" description="Disordered" evidence="1">
    <location>
        <begin position="802"/>
        <end position="852"/>
    </location>
</feature>
<keyword evidence="3" id="KW-1185">Reference proteome</keyword>
<comment type="caution">
    <text evidence="2">The sequence shown here is derived from an EMBL/GenBank/DDBJ whole genome shotgun (WGS) entry which is preliminary data.</text>
</comment>
<dbReference type="PANTHER" id="PTHR30441:SF8">
    <property type="entry name" value="DUF748 DOMAIN-CONTAINING PROTEIN"/>
    <property type="match status" value="1"/>
</dbReference>
<dbReference type="GO" id="GO:0005886">
    <property type="term" value="C:plasma membrane"/>
    <property type="evidence" value="ECO:0007669"/>
    <property type="project" value="TreeGrafter"/>
</dbReference>
<protein>
    <submittedName>
        <fullName evidence="2">Uncharacterized protein</fullName>
    </submittedName>
</protein>
<dbReference type="GO" id="GO:0090313">
    <property type="term" value="P:regulation of protein targeting to membrane"/>
    <property type="evidence" value="ECO:0007669"/>
    <property type="project" value="TreeGrafter"/>
</dbReference>
<sequence length="852" mass="96082">MGKLLGWTVGGLVLLICLAASLVYFYQDKVIALFVAEANKHIKTKVQVRQIALSLFDKFPQVSVTLDGVQVMESVAGSQMPLASADKIFCTFSMLDILLKKYQVRELFMENGEVHVKVLPSGEINYRIFGKDTTAAPNEKFAFNLQKISLRNVLVTYNDQPLQQYDKIMAHQVQAALTVNGPEITIQGEGQAYVHTVRLRENEYFKNKEAYIKSSLRLNLDTKSIWLAPSLVQVNKASYEVAGQINYARNIYYDLIFKGRNTSVQSVVALLPEKYYRQYGQYESSGAVYFNGLVKGHLSPTESPLVNISFGCRNAAFYQPDYKQKITHLSLNGSFTNGARHKSATSVLALKNFKARLAGEPIVGNLVYRNFDNPYLELDLKGKLAIADVLGIFPVAEIKSGSGQAQVAVAFAGPLKLFRTGGGEAAVKANGDITLHNAMLQLSGYQLPFRGLYGNFLIRKNDVAVTNFRGWLGNSDFKLNGFFKNALSWLFLKNQGLRIEADLESKFINGDQLLRGGVAQTANKRQHNSAKGINNYRLRVSPRFSFDINASVRHLQFRRFRAKNIKGNVQLQRQVVSSPQISMNVAGGKFTLHGRMDAHVPDNIKITTTANLANMQVDSLFYEFENFGQQFILQQHLRGVLTANINSDLYFNSRLQAKTDLMEAEIKAMVRNGQLLNFEPLQKLSRFLKRKELENIRFAELSNNFWIQKRTVFIPEMEIRTDVTRASVIGVQGTHTFDQEMDYKFRIPLILRKVRLPEESGTPVAVTAGTPNLFLTLKGNEQDYKVAMDKSRVKNKITLNLRRAPTPESGNAEERKTPAPKEKVGLKEVLKNKRPEKRKEEVKPEEGEYFDF</sequence>
<gene>
    <name evidence="2" type="ORF">F0145_14705</name>
</gene>
<name>A0A5M6DD96_9BACT</name>
<proteinExistence type="predicted"/>
<accession>A0A5M6DD96</accession>
<dbReference type="InterPro" id="IPR052894">
    <property type="entry name" value="AsmA-related"/>
</dbReference>
<organism evidence="2 3">
    <name type="scientific">Adhaeribacter rhizoryzae</name>
    <dbReference type="NCBI Taxonomy" id="2607907"/>
    <lineage>
        <taxon>Bacteria</taxon>
        <taxon>Pseudomonadati</taxon>
        <taxon>Bacteroidota</taxon>
        <taxon>Cytophagia</taxon>
        <taxon>Cytophagales</taxon>
        <taxon>Hymenobacteraceae</taxon>
        <taxon>Adhaeribacter</taxon>
    </lineage>
</organism>
<feature type="compositionally biased region" description="Basic and acidic residues" evidence="1">
    <location>
        <begin position="812"/>
        <end position="846"/>
    </location>
</feature>
<evidence type="ECO:0000313" key="2">
    <source>
        <dbReference type="EMBL" id="KAA5544252.1"/>
    </source>
</evidence>
<dbReference type="EMBL" id="VWSF01000011">
    <property type="protein sequence ID" value="KAA5544252.1"/>
    <property type="molecule type" value="Genomic_DNA"/>
</dbReference>
<reference evidence="2 3" key="1">
    <citation type="submission" date="2019-09" db="EMBL/GenBank/DDBJ databases">
        <title>Genome sequence and assembly of Adhaeribacter sp.</title>
        <authorList>
            <person name="Chhetri G."/>
        </authorList>
    </citation>
    <scope>NUCLEOTIDE SEQUENCE [LARGE SCALE GENOMIC DNA]</scope>
    <source>
        <strain evidence="2 3">DK36</strain>
    </source>
</reference>
<evidence type="ECO:0000313" key="3">
    <source>
        <dbReference type="Proteomes" id="UP000323426"/>
    </source>
</evidence>